<comment type="caution">
    <text evidence="2">The sequence shown here is derived from an EMBL/GenBank/DDBJ whole genome shotgun (WGS) entry which is preliminary data.</text>
</comment>
<feature type="domain" description="HTH cro/C1-type" evidence="1">
    <location>
        <begin position="8"/>
        <end position="62"/>
    </location>
</feature>
<keyword evidence="3" id="KW-1185">Reference proteome</keyword>
<dbReference type="InterPro" id="IPR001387">
    <property type="entry name" value="Cro/C1-type_HTH"/>
</dbReference>
<dbReference type="EMBL" id="BAABDH010000036">
    <property type="protein sequence ID" value="GAA3934872.1"/>
    <property type="molecule type" value="Genomic_DNA"/>
</dbReference>
<proteinExistence type="predicted"/>
<evidence type="ECO:0000313" key="3">
    <source>
        <dbReference type="Proteomes" id="UP001499909"/>
    </source>
</evidence>
<dbReference type="RefSeq" id="WP_345112923.1">
    <property type="nucleotide sequence ID" value="NZ_BAABDH010000036.1"/>
</dbReference>
<accession>A0ABP7N587</accession>
<gene>
    <name evidence="2" type="ORF">GCM10022406_19110</name>
</gene>
<evidence type="ECO:0000313" key="2">
    <source>
        <dbReference type="EMBL" id="GAA3934872.1"/>
    </source>
</evidence>
<name>A0ABP7N587_9BACT</name>
<dbReference type="Pfam" id="PF01381">
    <property type="entry name" value="HTH_3"/>
    <property type="match status" value="1"/>
</dbReference>
<reference evidence="3" key="1">
    <citation type="journal article" date="2019" name="Int. J. Syst. Evol. Microbiol.">
        <title>The Global Catalogue of Microorganisms (GCM) 10K type strain sequencing project: providing services to taxonomists for standard genome sequencing and annotation.</title>
        <authorList>
            <consortium name="The Broad Institute Genomics Platform"/>
            <consortium name="The Broad Institute Genome Sequencing Center for Infectious Disease"/>
            <person name="Wu L."/>
            <person name="Ma J."/>
        </authorList>
    </citation>
    <scope>NUCLEOTIDE SEQUENCE [LARGE SCALE GENOMIC DNA]</scope>
    <source>
        <strain evidence="3">JCM 17214</strain>
    </source>
</reference>
<dbReference type="SUPFAM" id="SSF47413">
    <property type="entry name" value="lambda repressor-like DNA-binding domains"/>
    <property type="match status" value="1"/>
</dbReference>
<evidence type="ECO:0000259" key="1">
    <source>
        <dbReference type="PROSITE" id="PS50943"/>
    </source>
</evidence>
<organism evidence="2 3">
    <name type="scientific">Hymenobacter algoricola</name>
    <dbReference type="NCBI Taxonomy" id="486267"/>
    <lineage>
        <taxon>Bacteria</taxon>
        <taxon>Pseudomonadati</taxon>
        <taxon>Bacteroidota</taxon>
        <taxon>Cytophagia</taxon>
        <taxon>Cytophagales</taxon>
        <taxon>Hymenobacteraceae</taxon>
        <taxon>Hymenobacter</taxon>
    </lineage>
</organism>
<sequence>MDWIPAKLRAIRQQLGLTQAKAAEASGLSQRDVSQLENGRKEGIPKEYMQFLHSQGIDLNWLFTPAAAAPEAATLYAAPAEPAALVQESGPAAYGGPRPPQAAPAIRMVDVAAGRQYPQRYQEPGFCEALPVLGLPLPQVQQGTFRCFQVGEGSLVLPLQPLDWVVARYEEPAAALPTDGALYVEVTREALLVARMLSTGATPGEVALTTDDQQQTPLARRAVVELWRVVAHLSFQVAAPASGLSALAANYQDLLDRVQRLEQKR</sequence>
<dbReference type="InterPro" id="IPR010982">
    <property type="entry name" value="Lambda_DNA-bd_dom_sf"/>
</dbReference>
<dbReference type="PROSITE" id="PS50943">
    <property type="entry name" value="HTH_CROC1"/>
    <property type="match status" value="1"/>
</dbReference>
<dbReference type="SMART" id="SM00530">
    <property type="entry name" value="HTH_XRE"/>
    <property type="match status" value="1"/>
</dbReference>
<dbReference type="CDD" id="cd00093">
    <property type="entry name" value="HTH_XRE"/>
    <property type="match status" value="1"/>
</dbReference>
<dbReference type="Proteomes" id="UP001499909">
    <property type="component" value="Unassembled WGS sequence"/>
</dbReference>
<protein>
    <recommendedName>
        <fullName evidence="1">HTH cro/C1-type domain-containing protein</fullName>
    </recommendedName>
</protein>
<dbReference type="Gene3D" id="1.10.260.40">
    <property type="entry name" value="lambda repressor-like DNA-binding domains"/>
    <property type="match status" value="1"/>
</dbReference>